<dbReference type="EMBL" id="HBHK01009904">
    <property type="protein sequence ID" value="CAD9678500.1"/>
    <property type="molecule type" value="Transcribed_RNA"/>
</dbReference>
<gene>
    <name evidence="3" type="ORF">QSP1433_LOCUS6199</name>
</gene>
<feature type="region of interest" description="Disordered" evidence="2">
    <location>
        <begin position="93"/>
        <end position="132"/>
    </location>
</feature>
<dbReference type="InterPro" id="IPR051756">
    <property type="entry name" value="Centrosomal_MT-associated"/>
</dbReference>
<dbReference type="GO" id="GO:0008017">
    <property type="term" value="F:microtubule binding"/>
    <property type="evidence" value="ECO:0007669"/>
    <property type="project" value="TreeGrafter"/>
</dbReference>
<keyword evidence="1" id="KW-0175">Coiled coil</keyword>
<feature type="region of interest" description="Disordered" evidence="2">
    <location>
        <begin position="433"/>
        <end position="456"/>
    </location>
</feature>
<dbReference type="Gene3D" id="1.20.58.90">
    <property type="match status" value="1"/>
</dbReference>
<feature type="region of interest" description="Disordered" evidence="2">
    <location>
        <begin position="181"/>
        <end position="210"/>
    </location>
</feature>
<feature type="compositionally biased region" description="Basic residues" evidence="2">
    <location>
        <begin position="345"/>
        <end position="359"/>
    </location>
</feature>
<evidence type="ECO:0000313" key="3">
    <source>
        <dbReference type="EMBL" id="CAD9678500.1"/>
    </source>
</evidence>
<feature type="compositionally biased region" description="Polar residues" evidence="2">
    <location>
        <begin position="109"/>
        <end position="125"/>
    </location>
</feature>
<evidence type="ECO:0000256" key="2">
    <source>
        <dbReference type="SAM" id="MobiDB-lite"/>
    </source>
</evidence>
<dbReference type="AlphaFoldDB" id="A0A7S2RRB8"/>
<feature type="region of interest" description="Disordered" evidence="2">
    <location>
        <begin position="334"/>
        <end position="380"/>
    </location>
</feature>
<dbReference type="PANTHER" id="PTHR19336">
    <property type="entry name" value="UNCHARACTERIZED DUF1167"/>
    <property type="match status" value="1"/>
</dbReference>
<accession>A0A7S2RRB8</accession>
<reference evidence="3" key="1">
    <citation type="submission" date="2021-01" db="EMBL/GenBank/DDBJ databases">
        <authorList>
            <person name="Corre E."/>
            <person name="Pelletier E."/>
            <person name="Niang G."/>
            <person name="Scheremetjew M."/>
            <person name="Finn R."/>
            <person name="Kale V."/>
            <person name="Holt S."/>
            <person name="Cochrane G."/>
            <person name="Meng A."/>
            <person name="Brown T."/>
            <person name="Cohen L."/>
        </authorList>
    </citation>
    <scope>NUCLEOTIDE SEQUENCE</scope>
    <source>
        <strain evidence="3">NY070348D</strain>
    </source>
</reference>
<proteinExistence type="predicted"/>
<dbReference type="PANTHER" id="PTHR19336:SF9">
    <property type="entry name" value="SPINDLE POLE BODY PROTEIN PPC89"/>
    <property type="match status" value="1"/>
</dbReference>
<protein>
    <submittedName>
        <fullName evidence="3">Uncharacterized protein</fullName>
    </submittedName>
</protein>
<organism evidence="3">
    <name type="scientific">Mucochytrium quahogii</name>
    <dbReference type="NCBI Taxonomy" id="96639"/>
    <lineage>
        <taxon>Eukaryota</taxon>
        <taxon>Sar</taxon>
        <taxon>Stramenopiles</taxon>
        <taxon>Bigyra</taxon>
        <taxon>Labyrinthulomycetes</taxon>
        <taxon>Thraustochytrida</taxon>
        <taxon>Thraustochytriidae</taxon>
        <taxon>Mucochytrium</taxon>
    </lineage>
</organism>
<evidence type="ECO:0000256" key="1">
    <source>
        <dbReference type="SAM" id="Coils"/>
    </source>
</evidence>
<feature type="compositionally biased region" description="Polar residues" evidence="2">
    <location>
        <begin position="446"/>
        <end position="456"/>
    </location>
</feature>
<feature type="coiled-coil region" evidence="1">
    <location>
        <begin position="468"/>
        <end position="502"/>
    </location>
</feature>
<sequence length="577" mass="64935">MDLSDYDMYTSNVSGNKFITTQDLNLSDADFYATTNKHSWGNESTPKNNEMKTMAPDDDLLTRELEHELRIASKKSSGESTKIHVRRSGSVDISLDNESSDEDEDESLYKSTPLNRSHLGSSYTSRPAWHSVPSPRYAASVVTSASAIQSGRSLRGPGQSAAVISAMNALQEKIRMLEKERDRLSNSNEALRREVDGLKEARKSDQATLHKTEAHLNALQDKVKRGEELLEQEKHKTQLTEVKLNPMEDKNRQLEYEISNLKIKLQESESAVKRLGDAHALECAAIRQRCSELEQKLEYENTQRKDVEKQRLEQEEFVQGLIEINKRLVAKVSAGNKNSSEHRQKPLKTKTKKIVRSTKRTTTTKGRSGNKHVSSSGRGNLHKQLVRANLGKPVPFLLSKSTGRSFSVYGQAQNGLSDDFSYGASEAEIQQAAVTEANSGEEDDTQSLSSTENELTQSLPQNQFSFNLKKLKDNENEIKTVIASLRGELNEMQSKYQKMLQSISSEEVANGISSLKSNELANIVERIEQKAQQLYRVQKYCKAMSEARGRSPVRSPKAYDRRVNSLRALQMFRQNSK</sequence>
<name>A0A7S2RRB8_9STRA</name>